<comment type="caution">
    <text evidence="1">The sequence shown here is derived from an EMBL/GenBank/DDBJ whole genome shotgun (WGS) entry which is preliminary data.</text>
</comment>
<reference evidence="1 2" key="1">
    <citation type="journal article" date="2019" name="J. Hered.">
        <title>An Improved Genome Assembly for Drosophila navojoa, the Basal Species in the mojavensis Cluster.</title>
        <authorList>
            <person name="Vanderlinde T."/>
            <person name="Dupim E.G."/>
            <person name="Nazario-Yepiz N.O."/>
            <person name="Carvalho A.B."/>
        </authorList>
    </citation>
    <scope>NUCLEOTIDE SEQUENCE [LARGE SCALE GENOMIC DNA]</scope>
    <source>
        <strain evidence="1">Navoj_Jal97</strain>
        <tissue evidence="1">Whole organism</tissue>
    </source>
</reference>
<organism evidence="1 2">
    <name type="scientific">Drosophila navojoa</name>
    <name type="common">Fruit fly</name>
    <dbReference type="NCBI Taxonomy" id="7232"/>
    <lineage>
        <taxon>Eukaryota</taxon>
        <taxon>Metazoa</taxon>
        <taxon>Ecdysozoa</taxon>
        <taxon>Arthropoda</taxon>
        <taxon>Hexapoda</taxon>
        <taxon>Insecta</taxon>
        <taxon>Pterygota</taxon>
        <taxon>Neoptera</taxon>
        <taxon>Endopterygota</taxon>
        <taxon>Diptera</taxon>
        <taxon>Brachycera</taxon>
        <taxon>Muscomorpha</taxon>
        <taxon>Ephydroidea</taxon>
        <taxon>Drosophilidae</taxon>
        <taxon>Drosophila</taxon>
    </lineage>
</organism>
<dbReference type="AlphaFoldDB" id="A0A484BHT0"/>
<keyword evidence="2" id="KW-1185">Reference proteome</keyword>
<accession>A0A484BHT0</accession>
<protein>
    <submittedName>
        <fullName evidence="1">Uncharacterized protein</fullName>
    </submittedName>
</protein>
<proteinExistence type="predicted"/>
<sequence>MEKLKLKLKLELEQKLKLRPRLTEVFGWLLRFLAGSGHESCWSTIYSFSFVCLVFCHASYVLLEKCKQLWALGQVQGVHCTQQQQPQQQQQQQQQEQEQQQQL</sequence>
<dbReference type="EMBL" id="LSRL02000035">
    <property type="protein sequence ID" value="TDG48234.1"/>
    <property type="molecule type" value="Genomic_DNA"/>
</dbReference>
<name>A0A484BHT0_DRONA</name>
<evidence type="ECO:0000313" key="2">
    <source>
        <dbReference type="Proteomes" id="UP000295192"/>
    </source>
</evidence>
<dbReference type="Proteomes" id="UP000295192">
    <property type="component" value="Unassembled WGS sequence"/>
</dbReference>
<gene>
    <name evidence="1" type="ORF">AWZ03_005409</name>
</gene>
<evidence type="ECO:0000313" key="1">
    <source>
        <dbReference type="EMBL" id="TDG48234.1"/>
    </source>
</evidence>